<dbReference type="EMBL" id="FYEK01000027">
    <property type="protein sequence ID" value="SNB64091.1"/>
    <property type="molecule type" value="Genomic_DNA"/>
</dbReference>
<dbReference type="InParanoid" id="A0A212QWM0"/>
<feature type="transmembrane region" description="Helical" evidence="1">
    <location>
        <begin position="215"/>
        <end position="232"/>
    </location>
</feature>
<evidence type="ECO:0000313" key="3">
    <source>
        <dbReference type="Proteomes" id="UP000197025"/>
    </source>
</evidence>
<keyword evidence="1" id="KW-0812">Transmembrane</keyword>
<feature type="transmembrane region" description="Helical" evidence="1">
    <location>
        <begin position="142"/>
        <end position="161"/>
    </location>
</feature>
<proteinExistence type="predicted"/>
<keyword evidence="1" id="KW-1133">Transmembrane helix</keyword>
<protein>
    <submittedName>
        <fullName evidence="2">Uncharacterized protein</fullName>
    </submittedName>
</protein>
<feature type="transmembrane region" description="Helical" evidence="1">
    <location>
        <begin position="101"/>
        <end position="122"/>
    </location>
</feature>
<keyword evidence="3" id="KW-1185">Reference proteome</keyword>
<feature type="transmembrane region" description="Helical" evidence="1">
    <location>
        <begin position="173"/>
        <end position="203"/>
    </location>
</feature>
<dbReference type="Proteomes" id="UP000197025">
    <property type="component" value="Unassembled WGS sequence"/>
</dbReference>
<gene>
    <name evidence="2" type="ORF">SAMN02746019_00007750</name>
</gene>
<evidence type="ECO:0000313" key="2">
    <source>
        <dbReference type="EMBL" id="SNB64091.1"/>
    </source>
</evidence>
<organism evidence="2 3">
    <name type="scientific">Thermoflexus hugenholtzii JAD2</name>
    <dbReference type="NCBI Taxonomy" id="877466"/>
    <lineage>
        <taxon>Bacteria</taxon>
        <taxon>Bacillati</taxon>
        <taxon>Chloroflexota</taxon>
        <taxon>Thermoflexia</taxon>
        <taxon>Thermoflexales</taxon>
        <taxon>Thermoflexaceae</taxon>
        <taxon>Thermoflexus</taxon>
    </lineage>
</organism>
<feature type="transmembrane region" description="Helical" evidence="1">
    <location>
        <begin position="32"/>
        <end position="53"/>
    </location>
</feature>
<dbReference type="RefSeq" id="WP_088571026.1">
    <property type="nucleotide sequence ID" value="NZ_FYEK01000027.1"/>
</dbReference>
<evidence type="ECO:0000256" key="1">
    <source>
        <dbReference type="SAM" id="Phobius"/>
    </source>
</evidence>
<dbReference type="AlphaFoldDB" id="A0A212QWM0"/>
<reference evidence="3" key="1">
    <citation type="submission" date="2017-06" db="EMBL/GenBank/DDBJ databases">
        <authorList>
            <person name="Varghese N."/>
            <person name="Submissions S."/>
        </authorList>
    </citation>
    <scope>NUCLEOTIDE SEQUENCE [LARGE SCALE GENOMIC DNA]</scope>
    <source>
        <strain evidence="3">JAD2</strain>
    </source>
</reference>
<feature type="transmembrane region" description="Helical" evidence="1">
    <location>
        <begin position="73"/>
        <end position="94"/>
    </location>
</feature>
<keyword evidence="1" id="KW-0472">Membrane</keyword>
<accession>A0A212QWM0</accession>
<name>A0A212QWM0_9CHLR</name>
<sequence>MRTDDQAIQELLDTVDILRLIAMKGRSEVRHFAHYMIAFGLYSAFNIFADLLFGRSFWAPTLYVAFWGATAPLAGILPAGLVWAIAGILAAVIWTLTRSPYWTLGTVLLTAAGGIGAVYSVAARQGRLEGMPPLRVAIAPKIGWAWGILMGGMAVLIAGLSPASLPAGAATALWGYAIGIGLFLSGVLVPLFFPLGILCAFGVPLLALFAGRPDLAFALEGLMGLAMAALGLRELRRAAAS</sequence>